<keyword evidence="1" id="KW-0175">Coiled coil</keyword>
<dbReference type="InterPro" id="IPR026870">
    <property type="entry name" value="Zinc_ribbon_dom"/>
</dbReference>
<evidence type="ECO:0000259" key="3">
    <source>
        <dbReference type="Pfam" id="PF13240"/>
    </source>
</evidence>
<feature type="domain" description="Zinc-ribbon" evidence="3">
    <location>
        <begin position="96"/>
        <end position="116"/>
    </location>
</feature>
<accession>A0ABZ2YAY5</accession>
<dbReference type="Pfam" id="PF13240">
    <property type="entry name" value="Zn_Ribbon_1"/>
    <property type="match status" value="1"/>
</dbReference>
<dbReference type="EMBL" id="CP121687">
    <property type="protein sequence ID" value="WZL71207.1"/>
    <property type="molecule type" value="Genomic_DNA"/>
</dbReference>
<feature type="region of interest" description="Disordered" evidence="2">
    <location>
        <begin position="124"/>
        <end position="146"/>
    </location>
</feature>
<reference evidence="4 5" key="1">
    <citation type="submission" date="2023-03" db="EMBL/GenBank/DDBJ databases">
        <title>Novel Species.</title>
        <authorList>
            <person name="Ma S."/>
        </authorList>
    </citation>
    <scope>NUCLEOTIDE SEQUENCE [LARGE SCALE GENOMIC DNA]</scope>
    <source>
        <strain evidence="4 5">LIND6LT2</strain>
    </source>
</reference>
<evidence type="ECO:0000313" key="4">
    <source>
        <dbReference type="EMBL" id="WZL71207.1"/>
    </source>
</evidence>
<sequence length="175" mass="19931">MPFEDWRSKLAKAVRTVKDSTGEIYNTAKINVDLGKEQDHLNKLYYEIGKKVHEIYQYGGSLGKFFDEKYLEIKEVEERIEELQKKMEEVKKVRVCTECGKEVEKGAKFCPKCGASMSNVPAKEKEEVAQSSEKPIEVENNDASKPKNETKICPTCKAENGMDDKFCLSCGRALF</sequence>
<dbReference type="Proteomes" id="UP001486565">
    <property type="component" value="Chromosome"/>
</dbReference>
<keyword evidence="5" id="KW-1185">Reference proteome</keyword>
<evidence type="ECO:0000313" key="5">
    <source>
        <dbReference type="Proteomes" id="UP001486565"/>
    </source>
</evidence>
<name>A0ABZ2YAY5_9FIRM</name>
<protein>
    <submittedName>
        <fullName evidence="4">Zinc-ribbon domain-containing protein</fullName>
    </submittedName>
</protein>
<feature type="coiled-coil region" evidence="1">
    <location>
        <begin position="66"/>
        <end position="93"/>
    </location>
</feature>
<evidence type="ECO:0000256" key="1">
    <source>
        <dbReference type="SAM" id="Coils"/>
    </source>
</evidence>
<organism evidence="4 5">
    <name type="scientific">Defluviitalea saccharophila</name>
    <dbReference type="NCBI Taxonomy" id="879970"/>
    <lineage>
        <taxon>Bacteria</taxon>
        <taxon>Bacillati</taxon>
        <taxon>Bacillota</taxon>
        <taxon>Clostridia</taxon>
        <taxon>Lachnospirales</taxon>
        <taxon>Defluviitaleaceae</taxon>
        <taxon>Defluviitalea</taxon>
    </lineage>
</organism>
<gene>
    <name evidence="4" type="ORF">QBE51_06770</name>
</gene>
<evidence type="ECO:0000256" key="2">
    <source>
        <dbReference type="SAM" id="MobiDB-lite"/>
    </source>
</evidence>
<dbReference type="RefSeq" id="WP_341878169.1">
    <property type="nucleotide sequence ID" value="NZ_CP121687.1"/>
</dbReference>
<proteinExistence type="predicted"/>